<feature type="domain" description="GFO/IDH/MocA-like oxidoreductase" evidence="2">
    <location>
        <begin position="137"/>
        <end position="262"/>
    </location>
</feature>
<feature type="domain" description="Gfo/Idh/MocA-like oxidoreductase N-terminal" evidence="1">
    <location>
        <begin position="10"/>
        <end position="128"/>
    </location>
</feature>
<dbReference type="InterPro" id="IPR055170">
    <property type="entry name" value="GFO_IDH_MocA-like_dom"/>
</dbReference>
<dbReference type="Pfam" id="PF01408">
    <property type="entry name" value="GFO_IDH_MocA"/>
    <property type="match status" value="1"/>
</dbReference>
<dbReference type="RefSeq" id="WP_123641846.1">
    <property type="nucleotide sequence ID" value="NZ_ML119084.1"/>
</dbReference>
<dbReference type="Proteomes" id="UP000268016">
    <property type="component" value="Unassembled WGS sequence"/>
</dbReference>
<dbReference type="OrthoDB" id="9774191at2"/>
<dbReference type="SUPFAM" id="SSF51735">
    <property type="entry name" value="NAD(P)-binding Rossmann-fold domains"/>
    <property type="match status" value="1"/>
</dbReference>
<reference evidence="3 4" key="1">
    <citation type="submission" date="2018-10" db="EMBL/GenBank/DDBJ databases">
        <title>Histidinibacterium lentulum gen. nov., sp. nov., a marine bacterium from the culture broth of Picochlorum sp. 122.</title>
        <authorList>
            <person name="Wang G."/>
        </authorList>
    </citation>
    <scope>NUCLEOTIDE SEQUENCE [LARGE SCALE GENOMIC DNA]</scope>
    <source>
        <strain evidence="3 4">B17</strain>
    </source>
</reference>
<organism evidence="3 4">
    <name type="scientific">Histidinibacterium lentulum</name>
    <dbReference type="NCBI Taxonomy" id="2480588"/>
    <lineage>
        <taxon>Bacteria</taxon>
        <taxon>Pseudomonadati</taxon>
        <taxon>Pseudomonadota</taxon>
        <taxon>Alphaproteobacteria</taxon>
        <taxon>Rhodobacterales</taxon>
        <taxon>Paracoccaceae</taxon>
        <taxon>Histidinibacterium</taxon>
    </lineage>
</organism>
<protein>
    <submittedName>
        <fullName evidence="3">Gfo/Idh/MocA family oxidoreductase</fullName>
    </submittedName>
</protein>
<dbReference type="PANTHER" id="PTHR43377:SF1">
    <property type="entry name" value="BILIVERDIN REDUCTASE A"/>
    <property type="match status" value="1"/>
</dbReference>
<dbReference type="InterPro" id="IPR000683">
    <property type="entry name" value="Gfo/Idh/MocA-like_OxRdtase_N"/>
</dbReference>
<evidence type="ECO:0000313" key="3">
    <source>
        <dbReference type="EMBL" id="ROU02329.1"/>
    </source>
</evidence>
<evidence type="ECO:0000313" key="4">
    <source>
        <dbReference type="Proteomes" id="UP000268016"/>
    </source>
</evidence>
<dbReference type="EMBL" id="RDRB01000004">
    <property type="protein sequence ID" value="ROU02329.1"/>
    <property type="molecule type" value="Genomic_DNA"/>
</dbReference>
<dbReference type="SUPFAM" id="SSF55347">
    <property type="entry name" value="Glyceraldehyde-3-phosphate dehydrogenase-like, C-terminal domain"/>
    <property type="match status" value="1"/>
</dbReference>
<evidence type="ECO:0000259" key="1">
    <source>
        <dbReference type="Pfam" id="PF01408"/>
    </source>
</evidence>
<dbReference type="InterPro" id="IPR036291">
    <property type="entry name" value="NAD(P)-bd_dom_sf"/>
</dbReference>
<dbReference type="AlphaFoldDB" id="A0A3N2R4A4"/>
<comment type="caution">
    <text evidence="3">The sequence shown here is derived from an EMBL/GenBank/DDBJ whole genome shotgun (WGS) entry which is preliminary data.</text>
</comment>
<sequence length="362" mass="38810">MKSNSGGPLGVAVVGSGRIGALRAEMASRHPGVGFLGVSDKDPERAEALRARVNGDFATGSNDDLIAREDVHAVIVSTPEDDHVAPVLKALELGKPVLVEKPIAMSLEDADRILAALAETGGDLRVGYSRRFKECFLRSKEQLNHGRLGVITGGMARVYNSRAQAFSILKRDPHATPVVDVLTYYVDLMCWFTEGNPPVEVVARGKKGVFADAGFGADDLTWVIVTLRDGAIFSLGISYALPERYPTLGQSDRVEILGREGAMMVDDDHLDHMIFSDVGVPHAYVPDHAVNMAFLGSNTAGDWAVGDFWGPLANETRAWLDGLASGRRSPVHTSAEQARTNLAVTLAIEESVRTGQPVAIAT</sequence>
<dbReference type="Gene3D" id="3.40.50.720">
    <property type="entry name" value="NAD(P)-binding Rossmann-like Domain"/>
    <property type="match status" value="1"/>
</dbReference>
<keyword evidence="4" id="KW-1185">Reference proteome</keyword>
<evidence type="ECO:0000259" key="2">
    <source>
        <dbReference type="Pfam" id="PF22725"/>
    </source>
</evidence>
<dbReference type="InterPro" id="IPR051450">
    <property type="entry name" value="Gfo/Idh/MocA_Oxidoreductases"/>
</dbReference>
<dbReference type="GO" id="GO:0000166">
    <property type="term" value="F:nucleotide binding"/>
    <property type="evidence" value="ECO:0007669"/>
    <property type="project" value="InterPro"/>
</dbReference>
<dbReference type="PANTHER" id="PTHR43377">
    <property type="entry name" value="BILIVERDIN REDUCTASE A"/>
    <property type="match status" value="1"/>
</dbReference>
<name>A0A3N2R4A4_9RHOB</name>
<proteinExistence type="predicted"/>
<dbReference type="Pfam" id="PF22725">
    <property type="entry name" value="GFO_IDH_MocA_C3"/>
    <property type="match status" value="1"/>
</dbReference>
<gene>
    <name evidence="3" type="ORF">EAT49_08250</name>
</gene>
<accession>A0A3N2R4A4</accession>
<dbReference type="Gene3D" id="3.30.360.10">
    <property type="entry name" value="Dihydrodipicolinate Reductase, domain 2"/>
    <property type="match status" value="1"/>
</dbReference>